<dbReference type="Pfam" id="PF11871">
    <property type="entry name" value="DUF3391"/>
    <property type="match status" value="1"/>
</dbReference>
<dbReference type="Gene3D" id="1.10.3210.10">
    <property type="entry name" value="Hypothetical protein af1432"/>
    <property type="match status" value="1"/>
</dbReference>
<reference evidence="3 4" key="1">
    <citation type="submission" date="2023-04" db="EMBL/GenBank/DDBJ databases">
        <title>Luteimonas sp. M1R5S59.</title>
        <authorList>
            <person name="Sun J.-Q."/>
        </authorList>
    </citation>
    <scope>NUCLEOTIDE SEQUENCE [LARGE SCALE GENOMIC DNA]</scope>
    <source>
        <strain evidence="3 4">M1R5S59</strain>
    </source>
</reference>
<dbReference type="PANTHER" id="PTHR43155">
    <property type="entry name" value="CYCLIC DI-GMP PHOSPHODIESTERASE PA4108-RELATED"/>
    <property type="match status" value="1"/>
</dbReference>
<dbReference type="RefSeq" id="WP_280578120.1">
    <property type="nucleotide sequence ID" value="NZ_JARXRO010000014.1"/>
</dbReference>
<proteinExistence type="predicted"/>
<dbReference type="CDD" id="cd00077">
    <property type="entry name" value="HDc"/>
    <property type="match status" value="1"/>
</dbReference>
<dbReference type="SMART" id="SM00471">
    <property type="entry name" value="HDc"/>
    <property type="match status" value="1"/>
</dbReference>
<dbReference type="InterPro" id="IPR003607">
    <property type="entry name" value="HD/PDEase_dom"/>
</dbReference>
<accession>A0ABT6JTM4</accession>
<dbReference type="Proteomes" id="UP001156873">
    <property type="component" value="Unassembled WGS sequence"/>
</dbReference>
<organism evidence="3 4">
    <name type="scientific">Luteimonas kalidii</name>
    <dbReference type="NCBI Taxonomy" id="3042025"/>
    <lineage>
        <taxon>Bacteria</taxon>
        <taxon>Pseudomonadati</taxon>
        <taxon>Pseudomonadota</taxon>
        <taxon>Gammaproteobacteria</taxon>
        <taxon>Lysobacterales</taxon>
        <taxon>Lysobacteraceae</taxon>
        <taxon>Luteimonas</taxon>
    </lineage>
</organism>
<evidence type="ECO:0000313" key="3">
    <source>
        <dbReference type="EMBL" id="MDH5833820.1"/>
    </source>
</evidence>
<dbReference type="InterPro" id="IPR021812">
    <property type="entry name" value="DUF3391"/>
</dbReference>
<dbReference type="InterPro" id="IPR037522">
    <property type="entry name" value="HD_GYP_dom"/>
</dbReference>
<dbReference type="PROSITE" id="PS51832">
    <property type="entry name" value="HD_GYP"/>
    <property type="match status" value="1"/>
</dbReference>
<keyword evidence="4" id="KW-1185">Reference proteome</keyword>
<sequence>MTRAPSDVPFSMELCISTAGLQAGMYISRLDRPWQDAGFAFEGWLVRTEDEVHRVRAACRQVHVDVLRGKSPDTRHVILDDGPESSPDATPGVEPREVPAAAAAPVPALSIVPCPVPVASAPVLDGWASMPDAPAEASVTQPPVAASPVRNNATAVFGAELAAAETAHATLDASIRLVLDTARSDETLTAAGLQEGVDAMLDSLDRNPAALSWVVEMQRKGDYIYRHGVACSIWAATFARHIGLERDDLRDLAIAALLCDVGKVRIPSELLLKQGPLQQDELRILRAHVEESRAIVGAISGLSPAVARMVGQHHERHDGSGYPRRLGGSQILLGSRILGLVDSYDAMISDRGYASRRSPHQAMMELYQTRDRLFEGALVEQFIRICGVYPTGTLVELSDGSVGVVMAVNALQRLRPTLMRVLDADKRLLAEFEVIDLGTLETDAAGAPLGVRGGLSLGAYGLDPAMLFLD</sequence>
<evidence type="ECO:0000313" key="4">
    <source>
        <dbReference type="Proteomes" id="UP001156873"/>
    </source>
</evidence>
<gene>
    <name evidence="3" type="ORF">QFW81_07760</name>
</gene>
<dbReference type="Pfam" id="PF13487">
    <property type="entry name" value="HD_5"/>
    <property type="match status" value="1"/>
</dbReference>
<dbReference type="PANTHER" id="PTHR43155:SF2">
    <property type="entry name" value="CYCLIC DI-GMP PHOSPHODIESTERASE PA4108"/>
    <property type="match status" value="1"/>
</dbReference>
<dbReference type="SUPFAM" id="SSF109604">
    <property type="entry name" value="HD-domain/PDEase-like"/>
    <property type="match status" value="1"/>
</dbReference>
<evidence type="ECO:0000256" key="1">
    <source>
        <dbReference type="SAM" id="MobiDB-lite"/>
    </source>
</evidence>
<feature type="domain" description="HD-GYP" evidence="2">
    <location>
        <begin position="202"/>
        <end position="398"/>
    </location>
</feature>
<dbReference type="EMBL" id="JARXRO010000014">
    <property type="protein sequence ID" value="MDH5833820.1"/>
    <property type="molecule type" value="Genomic_DNA"/>
</dbReference>
<feature type="region of interest" description="Disordered" evidence="1">
    <location>
        <begin position="73"/>
        <end position="96"/>
    </location>
</feature>
<evidence type="ECO:0000259" key="2">
    <source>
        <dbReference type="PROSITE" id="PS51832"/>
    </source>
</evidence>
<protein>
    <submittedName>
        <fullName evidence="3">HD-GYP domain-containing protein</fullName>
    </submittedName>
</protein>
<name>A0ABT6JTM4_9GAMM</name>
<comment type="caution">
    <text evidence="3">The sequence shown here is derived from an EMBL/GenBank/DDBJ whole genome shotgun (WGS) entry which is preliminary data.</text>
</comment>